<evidence type="ECO:0000313" key="11">
    <source>
        <dbReference type="EMBL" id="OGY92340.1"/>
    </source>
</evidence>
<evidence type="ECO:0000256" key="2">
    <source>
        <dbReference type="ARBA" id="ARBA00022730"/>
    </source>
</evidence>
<dbReference type="NCBIfam" id="TIGR01009">
    <property type="entry name" value="rpsC_bact"/>
    <property type="match status" value="1"/>
</dbReference>
<dbReference type="InterPro" id="IPR004044">
    <property type="entry name" value="KH_dom_type_2"/>
</dbReference>
<dbReference type="InterPro" id="IPR009019">
    <property type="entry name" value="KH_sf_prok-type"/>
</dbReference>
<dbReference type="HAMAP" id="MF_01309_B">
    <property type="entry name" value="Ribosomal_uS3_B"/>
    <property type="match status" value="1"/>
</dbReference>
<organism evidence="11 12">
    <name type="scientific">Candidatus Komeilibacteria bacterium RIFCSPLOWO2_02_FULL_48_11</name>
    <dbReference type="NCBI Taxonomy" id="1798553"/>
    <lineage>
        <taxon>Bacteria</taxon>
        <taxon>Candidatus Komeiliibacteriota</taxon>
    </lineage>
</organism>
<dbReference type="GO" id="GO:0003729">
    <property type="term" value="F:mRNA binding"/>
    <property type="evidence" value="ECO:0007669"/>
    <property type="project" value="UniProtKB-UniRule"/>
</dbReference>
<dbReference type="PANTHER" id="PTHR11760">
    <property type="entry name" value="30S/40S RIBOSOMAL PROTEIN S3"/>
    <property type="match status" value="1"/>
</dbReference>
<dbReference type="Gene3D" id="3.30.1140.32">
    <property type="entry name" value="Ribosomal protein S3, C-terminal domain"/>
    <property type="match status" value="1"/>
</dbReference>
<comment type="subunit">
    <text evidence="8">Part of the 30S ribosomal subunit. Forms a tight complex with proteins S10 and S14.</text>
</comment>
<dbReference type="Proteomes" id="UP000178109">
    <property type="component" value="Unassembled WGS sequence"/>
</dbReference>
<dbReference type="InterPro" id="IPR057258">
    <property type="entry name" value="Ribosomal_uS3"/>
</dbReference>
<dbReference type="InterPro" id="IPR015946">
    <property type="entry name" value="KH_dom-like_a/b"/>
</dbReference>
<evidence type="ECO:0000256" key="1">
    <source>
        <dbReference type="ARBA" id="ARBA00010761"/>
    </source>
</evidence>
<dbReference type="SUPFAM" id="SSF54821">
    <property type="entry name" value="Ribosomal protein S3 C-terminal domain"/>
    <property type="match status" value="1"/>
</dbReference>
<keyword evidence="5 8" id="KW-0687">Ribonucleoprotein</keyword>
<gene>
    <name evidence="8" type="primary">rpsC</name>
    <name evidence="11" type="ORF">A3H70_04470</name>
</gene>
<comment type="function">
    <text evidence="6 8">Binds the lower part of the 30S subunit head. Binds mRNA in the 70S ribosome, positioning it for translation.</text>
</comment>
<dbReference type="GO" id="GO:0022627">
    <property type="term" value="C:cytosolic small ribosomal subunit"/>
    <property type="evidence" value="ECO:0007669"/>
    <property type="project" value="TreeGrafter"/>
</dbReference>
<evidence type="ECO:0000256" key="8">
    <source>
        <dbReference type="HAMAP-Rule" id="MF_01309"/>
    </source>
</evidence>
<dbReference type="FunFam" id="3.30.300.20:FF:000001">
    <property type="entry name" value="30S ribosomal protein S3"/>
    <property type="match status" value="1"/>
</dbReference>
<dbReference type="Pfam" id="PF00189">
    <property type="entry name" value="Ribosomal_S3_C"/>
    <property type="match status" value="1"/>
</dbReference>
<dbReference type="GO" id="GO:0003735">
    <property type="term" value="F:structural constituent of ribosome"/>
    <property type="evidence" value="ECO:0007669"/>
    <property type="project" value="InterPro"/>
</dbReference>
<comment type="similarity">
    <text evidence="1 8 9">Belongs to the universal ribosomal protein uS3 family.</text>
</comment>
<dbReference type="GO" id="GO:0019843">
    <property type="term" value="F:rRNA binding"/>
    <property type="evidence" value="ECO:0007669"/>
    <property type="project" value="UniProtKB-UniRule"/>
</dbReference>
<keyword evidence="2 8" id="KW-0699">rRNA-binding</keyword>
<keyword evidence="3 8" id="KW-0694">RNA-binding</keyword>
<dbReference type="PANTHER" id="PTHR11760:SF19">
    <property type="entry name" value="SMALL RIBOSOMAL SUBUNIT PROTEIN US3C"/>
    <property type="match status" value="1"/>
</dbReference>
<evidence type="ECO:0000256" key="7">
    <source>
        <dbReference type="ARBA" id="ARBA00035257"/>
    </source>
</evidence>
<name>A0A1G2BVL9_9BACT</name>
<dbReference type="InterPro" id="IPR001351">
    <property type="entry name" value="Ribosomal_uS3_C"/>
</dbReference>
<dbReference type="EMBL" id="MHKO01000023">
    <property type="protein sequence ID" value="OGY92340.1"/>
    <property type="molecule type" value="Genomic_DNA"/>
</dbReference>
<dbReference type="CDD" id="cd02412">
    <property type="entry name" value="KH-II_30S_S3"/>
    <property type="match status" value="1"/>
</dbReference>
<dbReference type="SUPFAM" id="SSF54814">
    <property type="entry name" value="Prokaryotic type KH domain (KH-domain type II)"/>
    <property type="match status" value="1"/>
</dbReference>
<accession>A0A1G2BVL9</accession>
<feature type="domain" description="KH type-2" evidence="10">
    <location>
        <begin position="38"/>
        <end position="111"/>
    </location>
</feature>
<dbReference type="STRING" id="1798553.A3H70_04470"/>
<dbReference type="PROSITE" id="PS00548">
    <property type="entry name" value="RIBOSOMAL_S3"/>
    <property type="match status" value="1"/>
</dbReference>
<dbReference type="AlphaFoldDB" id="A0A1G2BVL9"/>
<protein>
    <recommendedName>
        <fullName evidence="7 8">Small ribosomal subunit protein uS3</fullName>
    </recommendedName>
</protein>
<dbReference type="InterPro" id="IPR036419">
    <property type="entry name" value="Ribosomal_S3_C_sf"/>
</dbReference>
<proteinExistence type="inferred from homology"/>
<evidence type="ECO:0000256" key="5">
    <source>
        <dbReference type="ARBA" id="ARBA00023274"/>
    </source>
</evidence>
<evidence type="ECO:0000313" key="12">
    <source>
        <dbReference type="Proteomes" id="UP000178109"/>
    </source>
</evidence>
<evidence type="ECO:0000259" key="10">
    <source>
        <dbReference type="PROSITE" id="PS50823"/>
    </source>
</evidence>
<evidence type="ECO:0000256" key="4">
    <source>
        <dbReference type="ARBA" id="ARBA00022980"/>
    </source>
</evidence>
<dbReference type="InterPro" id="IPR005704">
    <property type="entry name" value="Ribosomal_uS3_bac-typ"/>
</dbReference>
<dbReference type="PROSITE" id="PS50823">
    <property type="entry name" value="KH_TYPE_2"/>
    <property type="match status" value="1"/>
</dbReference>
<keyword evidence="4 8" id="KW-0689">Ribosomal protein</keyword>
<dbReference type="PROSITE" id="PS50084">
    <property type="entry name" value="KH_TYPE_1"/>
    <property type="match status" value="1"/>
</dbReference>
<dbReference type="GO" id="GO:0006412">
    <property type="term" value="P:translation"/>
    <property type="evidence" value="ECO:0007669"/>
    <property type="project" value="UniProtKB-UniRule"/>
</dbReference>
<evidence type="ECO:0000256" key="3">
    <source>
        <dbReference type="ARBA" id="ARBA00022884"/>
    </source>
</evidence>
<reference evidence="11 12" key="1">
    <citation type="journal article" date="2016" name="Nat. Commun.">
        <title>Thousands of microbial genomes shed light on interconnected biogeochemical processes in an aquifer system.</title>
        <authorList>
            <person name="Anantharaman K."/>
            <person name="Brown C.T."/>
            <person name="Hug L.A."/>
            <person name="Sharon I."/>
            <person name="Castelle C.J."/>
            <person name="Probst A.J."/>
            <person name="Thomas B.C."/>
            <person name="Singh A."/>
            <person name="Wilkins M.J."/>
            <person name="Karaoz U."/>
            <person name="Brodie E.L."/>
            <person name="Williams K.H."/>
            <person name="Hubbard S.S."/>
            <person name="Banfield J.F."/>
        </authorList>
    </citation>
    <scope>NUCLEOTIDE SEQUENCE [LARGE SCALE GENOMIC DNA]</scope>
</reference>
<dbReference type="Pfam" id="PF07650">
    <property type="entry name" value="KH_2"/>
    <property type="match status" value="1"/>
</dbReference>
<dbReference type="Gene3D" id="3.30.300.20">
    <property type="match status" value="1"/>
</dbReference>
<dbReference type="InterPro" id="IPR018280">
    <property type="entry name" value="Ribosomal_uS3_CS"/>
</dbReference>
<comment type="caution">
    <text evidence="11">The sequence shown here is derived from an EMBL/GenBank/DDBJ whole genome shotgun (WGS) entry which is preliminary data.</text>
</comment>
<evidence type="ECO:0000256" key="6">
    <source>
        <dbReference type="ARBA" id="ARBA00024998"/>
    </source>
</evidence>
<evidence type="ECO:0000256" key="9">
    <source>
        <dbReference type="RuleBase" id="RU003624"/>
    </source>
</evidence>
<sequence length="239" mass="26443">MGQKIHPTSYRLGVIYGWKSKWFSSESYSQFLREDTMLRSFIRKRLSEARVDDIEIERSGKGNDISIAIHTAKPGMVIGRGGAGIEDLKKEIEAKVLKNQKRVKIAIQEIRQGWLSSAVVAQGIASDLVRRIPFRRAAKQAIDQVQKAGAKGVKIRVTGRLNGAEIARKETFNWGSIPLHTLRANIDFAQAPAHTTYGVIGVSVWIYKGDVFERVTESAGAGGADMISEIKKVAHERAS</sequence>